<gene>
    <name evidence="2" type="ORF">L914_10076</name>
</gene>
<sequence length="65" mass="6972">MWEALTTTPATQTTITRQRHQGSDLAGALTVAITVSDPDSGSLRFQNPSVAIEHNSDATCTVLTW</sequence>
<evidence type="ECO:0000256" key="1">
    <source>
        <dbReference type="SAM" id="MobiDB-lite"/>
    </source>
</evidence>
<protein>
    <submittedName>
        <fullName evidence="2">Uncharacterized protein</fullName>
    </submittedName>
</protein>
<reference evidence="2" key="1">
    <citation type="submission" date="2013-11" db="EMBL/GenBank/DDBJ databases">
        <title>The Genome Sequence of Phytophthora parasitica IAC_01/95.</title>
        <authorList>
            <consortium name="The Broad Institute Genomics Platform"/>
            <person name="Russ C."/>
            <person name="Tyler B."/>
            <person name="Panabieres F."/>
            <person name="Shan W."/>
            <person name="Tripathy S."/>
            <person name="Grunwald N."/>
            <person name="Machado M."/>
            <person name="Johnson C.S."/>
            <person name="Arredondo F."/>
            <person name="Hong C."/>
            <person name="Coffey M."/>
            <person name="Young S.K."/>
            <person name="Zeng Q."/>
            <person name="Gargeya S."/>
            <person name="Fitzgerald M."/>
            <person name="Abouelleil A."/>
            <person name="Alvarado L."/>
            <person name="Chapman S.B."/>
            <person name="Gainer-Dewar J."/>
            <person name="Goldberg J."/>
            <person name="Griggs A."/>
            <person name="Gujja S."/>
            <person name="Hansen M."/>
            <person name="Howarth C."/>
            <person name="Imamovic A."/>
            <person name="Ireland A."/>
            <person name="Larimer J."/>
            <person name="McCowan C."/>
            <person name="Murphy C."/>
            <person name="Pearson M."/>
            <person name="Poon T.W."/>
            <person name="Priest M."/>
            <person name="Roberts A."/>
            <person name="Saif S."/>
            <person name="Shea T."/>
            <person name="Sykes S."/>
            <person name="Wortman J."/>
            <person name="Nusbaum C."/>
            <person name="Birren B."/>
        </authorList>
    </citation>
    <scope>NUCLEOTIDE SEQUENCE [LARGE SCALE GENOMIC DNA]</scope>
    <source>
        <strain evidence="2">IAC_01/95</strain>
    </source>
</reference>
<feature type="region of interest" description="Disordered" evidence="1">
    <location>
        <begin position="1"/>
        <end position="21"/>
    </location>
</feature>
<accession>W2N7R7</accession>
<dbReference type="Proteomes" id="UP000054532">
    <property type="component" value="Unassembled WGS sequence"/>
</dbReference>
<organism evidence="2">
    <name type="scientific">Phytophthora nicotianae</name>
    <name type="common">Potato buckeye rot agent</name>
    <name type="synonym">Phytophthora parasitica</name>
    <dbReference type="NCBI Taxonomy" id="4792"/>
    <lineage>
        <taxon>Eukaryota</taxon>
        <taxon>Sar</taxon>
        <taxon>Stramenopiles</taxon>
        <taxon>Oomycota</taxon>
        <taxon>Peronosporomycetes</taxon>
        <taxon>Peronosporales</taxon>
        <taxon>Peronosporaceae</taxon>
        <taxon>Phytophthora</taxon>
    </lineage>
</organism>
<evidence type="ECO:0000313" key="2">
    <source>
        <dbReference type="EMBL" id="ETM44717.1"/>
    </source>
</evidence>
<dbReference type="AlphaFoldDB" id="W2N7R7"/>
<feature type="compositionally biased region" description="Low complexity" evidence="1">
    <location>
        <begin position="1"/>
        <end position="16"/>
    </location>
</feature>
<dbReference type="EMBL" id="KI693268">
    <property type="protein sequence ID" value="ETM44717.1"/>
    <property type="molecule type" value="Genomic_DNA"/>
</dbReference>
<proteinExistence type="predicted"/>
<name>W2N7R7_PHYNI</name>